<dbReference type="RefSeq" id="WP_242980081.1">
    <property type="nucleotide sequence ID" value="NZ_PTJA01000003.1"/>
</dbReference>
<evidence type="ECO:0000256" key="2">
    <source>
        <dbReference type="ARBA" id="ARBA00022729"/>
    </source>
</evidence>
<dbReference type="PANTHER" id="PTHR43649">
    <property type="entry name" value="ARABINOSE-BINDING PROTEIN-RELATED"/>
    <property type="match status" value="1"/>
</dbReference>
<keyword evidence="1" id="KW-1003">Cell membrane</keyword>
<dbReference type="InterPro" id="IPR050490">
    <property type="entry name" value="Bact_solute-bd_prot1"/>
</dbReference>
<keyword evidence="3" id="KW-0472">Membrane</keyword>
<keyword evidence="8" id="KW-1185">Reference proteome</keyword>
<keyword evidence="2 6" id="KW-0732">Signal</keyword>
<evidence type="ECO:0000256" key="3">
    <source>
        <dbReference type="ARBA" id="ARBA00023136"/>
    </source>
</evidence>
<dbReference type="AlphaFoldDB" id="A0A2S6HW50"/>
<evidence type="ECO:0000313" key="7">
    <source>
        <dbReference type="EMBL" id="PPK82169.1"/>
    </source>
</evidence>
<organism evidence="7 8">
    <name type="scientific">Lacrimispora xylanisolvens</name>
    <dbReference type="NCBI Taxonomy" id="384636"/>
    <lineage>
        <taxon>Bacteria</taxon>
        <taxon>Bacillati</taxon>
        <taxon>Bacillota</taxon>
        <taxon>Clostridia</taxon>
        <taxon>Lachnospirales</taxon>
        <taxon>Lachnospiraceae</taxon>
        <taxon>Lacrimispora</taxon>
    </lineage>
</organism>
<keyword evidence="5" id="KW-0449">Lipoprotein</keyword>
<dbReference type="EMBL" id="PTJA01000003">
    <property type="protein sequence ID" value="PPK82169.1"/>
    <property type="molecule type" value="Genomic_DNA"/>
</dbReference>
<dbReference type="Gene3D" id="3.40.190.10">
    <property type="entry name" value="Periplasmic binding protein-like II"/>
    <property type="match status" value="1"/>
</dbReference>
<dbReference type="InterPro" id="IPR006059">
    <property type="entry name" value="SBP"/>
</dbReference>
<feature type="chain" id="PRO_5015679574" evidence="6">
    <location>
        <begin position="31"/>
        <end position="424"/>
    </location>
</feature>
<protein>
    <submittedName>
        <fullName evidence="7">Carbohydrate ABC transporter substrate-binding protein (CUT1 family)</fullName>
    </submittedName>
</protein>
<reference evidence="7 8" key="1">
    <citation type="submission" date="2018-02" db="EMBL/GenBank/DDBJ databases">
        <title>Genomic Encyclopedia of Archaeal and Bacterial Type Strains, Phase II (KMG-II): from individual species to whole genera.</title>
        <authorList>
            <person name="Goeker M."/>
        </authorList>
    </citation>
    <scope>NUCLEOTIDE SEQUENCE [LARGE SCALE GENOMIC DNA]</scope>
    <source>
        <strain evidence="7 8">DSM 3808</strain>
    </source>
</reference>
<dbReference type="CDD" id="cd13585">
    <property type="entry name" value="PBP2_TMBP_like"/>
    <property type="match status" value="1"/>
</dbReference>
<name>A0A2S6HW50_9FIRM</name>
<sequence length="424" mass="46742">MMMKVTKRCIWWVSAMVCASVLLSGCNSNTAEKPASGENVTIRLDQFSGNGESEEALKKMIAKFNEQHPDVTVELQSFGYDDYFTQLQSKVVGGSAADVFELNFENFVAYASEDVLLDVGGLMGDSSGFNQTALKAFQYKGKQLGIPNSFSNVVLIYNKDLFDKAGAAYPTDDWTWAEMLEAAKKVRALSQDTYGLYRPISFHEFYKGVKQNGGNLLSEDGKKFTVNLPQNVETLKIMSGWVKDSNIMPSDAQMGGMGDWDLFKSGRLGMIITGIWAFGDFADNCNFAWDVAMEPGNTTKATHFFSNAYVVNKETANPEAAAALAAFLSGSKEAAQIRVDSSWELPPVTYSDVLDFYLKVTPPENREAVFKSLDYLVTPPVVKQQSEMQEIITKHLNNAISGNVSAKDALDACQAELEQKINLE</sequence>
<accession>A0A2S6HW50</accession>
<dbReference type="SUPFAM" id="SSF53850">
    <property type="entry name" value="Periplasmic binding protein-like II"/>
    <property type="match status" value="1"/>
</dbReference>
<feature type="signal peptide" evidence="6">
    <location>
        <begin position="1"/>
        <end position="30"/>
    </location>
</feature>
<comment type="caution">
    <text evidence="7">The sequence shown here is derived from an EMBL/GenBank/DDBJ whole genome shotgun (WGS) entry which is preliminary data.</text>
</comment>
<evidence type="ECO:0000256" key="1">
    <source>
        <dbReference type="ARBA" id="ARBA00022475"/>
    </source>
</evidence>
<evidence type="ECO:0000256" key="6">
    <source>
        <dbReference type="SAM" id="SignalP"/>
    </source>
</evidence>
<evidence type="ECO:0000256" key="5">
    <source>
        <dbReference type="ARBA" id="ARBA00023288"/>
    </source>
</evidence>
<keyword evidence="4" id="KW-0564">Palmitate</keyword>
<dbReference type="Pfam" id="PF13416">
    <property type="entry name" value="SBP_bac_8"/>
    <property type="match status" value="1"/>
</dbReference>
<proteinExistence type="predicted"/>
<gene>
    <name evidence="7" type="ORF">BXY41_103384</name>
</gene>
<evidence type="ECO:0000256" key="4">
    <source>
        <dbReference type="ARBA" id="ARBA00023139"/>
    </source>
</evidence>
<dbReference type="Proteomes" id="UP000237749">
    <property type="component" value="Unassembled WGS sequence"/>
</dbReference>
<dbReference type="PROSITE" id="PS51257">
    <property type="entry name" value="PROKAR_LIPOPROTEIN"/>
    <property type="match status" value="1"/>
</dbReference>
<evidence type="ECO:0000313" key="8">
    <source>
        <dbReference type="Proteomes" id="UP000237749"/>
    </source>
</evidence>
<dbReference type="PANTHER" id="PTHR43649:SF33">
    <property type="entry name" value="POLYGALACTURONAN_RHAMNOGALACTURONAN-BINDING PROTEIN YTCQ"/>
    <property type="match status" value="1"/>
</dbReference>